<evidence type="ECO:0000313" key="2">
    <source>
        <dbReference type="Proteomes" id="UP000006461"/>
    </source>
</evidence>
<sequence length="64" mass="7258">MDTMHDTLAEEINVVFSQACIDLARARVRHSEKDTAENRAAVARCRAEIDEVLDWYTASGDHRP</sequence>
<dbReference type="KEGG" id="mmar:MODMU_2498"/>
<proteinExistence type="predicted"/>
<accession>I4EX14</accession>
<dbReference type="AlphaFoldDB" id="I4EX14"/>
<protein>
    <submittedName>
        <fullName evidence="1">Uncharacterized protein</fullName>
    </submittedName>
</protein>
<organism evidence="1 2">
    <name type="scientific">Modestobacter italicus (strain DSM 44449 / CECT 9708 / BC 501)</name>
    <dbReference type="NCBI Taxonomy" id="2732864"/>
    <lineage>
        <taxon>Bacteria</taxon>
        <taxon>Bacillati</taxon>
        <taxon>Actinomycetota</taxon>
        <taxon>Actinomycetes</taxon>
        <taxon>Geodermatophilales</taxon>
        <taxon>Geodermatophilaceae</taxon>
        <taxon>Modestobacter</taxon>
    </lineage>
</organism>
<evidence type="ECO:0000313" key="1">
    <source>
        <dbReference type="EMBL" id="CCH87927.1"/>
    </source>
</evidence>
<gene>
    <name evidence="1" type="ordered locus">MODMU_2498</name>
</gene>
<dbReference type="Proteomes" id="UP000006461">
    <property type="component" value="Chromosome"/>
</dbReference>
<name>I4EX14_MODI5</name>
<keyword evidence="2" id="KW-1185">Reference proteome</keyword>
<reference evidence="1 2" key="1">
    <citation type="journal article" date="2012" name="J. Bacteriol.">
        <title>Genome Sequence of Radiation-Resistant Modestobacter marinus Strain BC501, a Representative Actinobacterium That Thrives on Calcareous Stone Surfaces.</title>
        <authorList>
            <person name="Normand P."/>
            <person name="Gury J."/>
            <person name="Pujic P."/>
            <person name="Chouaia B."/>
            <person name="Crotti E."/>
            <person name="Brusetti L."/>
            <person name="Daffonchio D."/>
            <person name="Vacherie B."/>
            <person name="Barbe V."/>
            <person name="Medigue C."/>
            <person name="Calteau A."/>
            <person name="Ghodhbane-Gtari F."/>
            <person name="Essoussi I."/>
            <person name="Nouioui I."/>
            <person name="Abbassi-Ghozzi I."/>
            <person name="Gtari M."/>
        </authorList>
    </citation>
    <scope>NUCLEOTIDE SEQUENCE [LARGE SCALE GENOMIC DNA]</scope>
    <source>
        <strain evidence="2">BC 501</strain>
    </source>
</reference>
<dbReference type="HOGENOM" id="CLU_2862901_0_0_11"/>
<dbReference type="EMBL" id="FO203431">
    <property type="protein sequence ID" value="CCH87927.1"/>
    <property type="molecule type" value="Genomic_DNA"/>
</dbReference>